<proteinExistence type="predicted"/>
<evidence type="ECO:0000313" key="2">
    <source>
        <dbReference type="EMBL" id="KAH9516931.1"/>
    </source>
</evidence>
<dbReference type="Proteomes" id="UP000790347">
    <property type="component" value="Unassembled WGS sequence"/>
</dbReference>
<dbReference type="EMBL" id="ASGP02000003">
    <property type="protein sequence ID" value="KAH9516931.1"/>
    <property type="molecule type" value="Genomic_DNA"/>
</dbReference>
<accession>A0A922I2N8</accession>
<evidence type="ECO:0000313" key="3">
    <source>
        <dbReference type="Proteomes" id="UP000790347"/>
    </source>
</evidence>
<reference evidence="2" key="1">
    <citation type="submission" date="2013-05" db="EMBL/GenBank/DDBJ databases">
        <authorList>
            <person name="Yim A.K.Y."/>
            <person name="Chan T.F."/>
            <person name="Ji K.M."/>
            <person name="Liu X.Y."/>
            <person name="Zhou J.W."/>
            <person name="Li R.Q."/>
            <person name="Yang K.Y."/>
            <person name="Li J."/>
            <person name="Li M."/>
            <person name="Law P.T.W."/>
            <person name="Wu Y.L."/>
            <person name="Cai Z.L."/>
            <person name="Qin H."/>
            <person name="Bao Y."/>
            <person name="Leung R.K.K."/>
            <person name="Ng P.K.S."/>
            <person name="Zou J."/>
            <person name="Zhong X.J."/>
            <person name="Ran P.X."/>
            <person name="Zhong N.S."/>
            <person name="Liu Z.G."/>
            <person name="Tsui S.K.W."/>
        </authorList>
    </citation>
    <scope>NUCLEOTIDE SEQUENCE</scope>
    <source>
        <strain evidence="2">Derf</strain>
        <tissue evidence="2">Whole organism</tissue>
    </source>
</reference>
<organism evidence="2 3">
    <name type="scientific">Dermatophagoides farinae</name>
    <name type="common">American house dust mite</name>
    <dbReference type="NCBI Taxonomy" id="6954"/>
    <lineage>
        <taxon>Eukaryota</taxon>
        <taxon>Metazoa</taxon>
        <taxon>Ecdysozoa</taxon>
        <taxon>Arthropoda</taxon>
        <taxon>Chelicerata</taxon>
        <taxon>Arachnida</taxon>
        <taxon>Acari</taxon>
        <taxon>Acariformes</taxon>
        <taxon>Sarcoptiformes</taxon>
        <taxon>Astigmata</taxon>
        <taxon>Psoroptidia</taxon>
        <taxon>Analgoidea</taxon>
        <taxon>Pyroglyphidae</taxon>
        <taxon>Dermatophagoidinae</taxon>
        <taxon>Dermatophagoides</taxon>
    </lineage>
</organism>
<keyword evidence="2" id="KW-0687">Ribonucleoprotein</keyword>
<comment type="caution">
    <text evidence="2">The sequence shown here is derived from an EMBL/GenBank/DDBJ whole genome shotgun (WGS) entry which is preliminary data.</text>
</comment>
<dbReference type="AlphaFoldDB" id="A0A922I2N8"/>
<keyword evidence="3" id="KW-1185">Reference proteome</keyword>
<reference evidence="2" key="2">
    <citation type="journal article" date="2022" name="Res Sq">
        <title>Comparative Genomics Reveals Insights into the Divergent Evolution of Astigmatic Mites and Household Pest Adaptations.</title>
        <authorList>
            <person name="Xiong Q."/>
            <person name="Wan A.T.-Y."/>
            <person name="Liu X.-Y."/>
            <person name="Fung C.S.-H."/>
            <person name="Xiao X."/>
            <person name="Malainual N."/>
            <person name="Hou J."/>
            <person name="Wang L."/>
            <person name="Wang M."/>
            <person name="Yang K."/>
            <person name="Cui Y."/>
            <person name="Leung E."/>
            <person name="Nong W."/>
            <person name="Shin S.-K."/>
            <person name="Au S."/>
            <person name="Jeong K.Y."/>
            <person name="Chew F.T."/>
            <person name="Hui J."/>
            <person name="Leung T.F."/>
            <person name="Tungtrongchitr A."/>
            <person name="Zhong N."/>
            <person name="Liu Z."/>
            <person name="Tsui S."/>
        </authorList>
    </citation>
    <scope>NUCLEOTIDE SEQUENCE</scope>
    <source>
        <strain evidence="2">Derf</strain>
        <tissue evidence="2">Whole organism</tissue>
    </source>
</reference>
<sequence length="84" mass="9971">MITRVKEKYESMNQDGPSPPQHELMSTIAIWIVNVHESILQWMYHQSLVVLLIILENDEIYLAQHFLQILSYRLMFTVLKNQAK</sequence>
<evidence type="ECO:0000256" key="1">
    <source>
        <dbReference type="SAM" id="MobiDB-lite"/>
    </source>
</evidence>
<name>A0A922I2N8_DERFA</name>
<feature type="region of interest" description="Disordered" evidence="1">
    <location>
        <begin position="1"/>
        <end position="21"/>
    </location>
</feature>
<feature type="compositionally biased region" description="Basic and acidic residues" evidence="1">
    <location>
        <begin position="1"/>
        <end position="10"/>
    </location>
</feature>
<protein>
    <submittedName>
        <fullName evidence="2">40S ribosomal protein S26, variant 2</fullName>
    </submittedName>
</protein>
<gene>
    <name evidence="2" type="primary">RPS26</name>
    <name evidence="2" type="ORF">DERF_007643</name>
</gene>
<dbReference type="GO" id="GO:0005840">
    <property type="term" value="C:ribosome"/>
    <property type="evidence" value="ECO:0007669"/>
    <property type="project" value="UniProtKB-KW"/>
</dbReference>
<keyword evidence="2" id="KW-0689">Ribosomal protein</keyword>